<keyword evidence="4" id="KW-0677">Repeat</keyword>
<reference evidence="9" key="1">
    <citation type="submission" date="2025-08" db="UniProtKB">
        <authorList>
            <consortium name="RefSeq"/>
        </authorList>
    </citation>
    <scope>IDENTIFICATION</scope>
</reference>
<evidence type="ECO:0000259" key="7">
    <source>
        <dbReference type="PROSITE" id="PS51473"/>
    </source>
</evidence>
<dbReference type="InterPro" id="IPR002902">
    <property type="entry name" value="GNK2"/>
</dbReference>
<accession>A0A6I9QGI5</accession>
<evidence type="ECO:0000256" key="1">
    <source>
        <dbReference type="ARBA" id="ARBA00004613"/>
    </source>
</evidence>
<evidence type="ECO:0000256" key="2">
    <source>
        <dbReference type="ARBA" id="ARBA00022525"/>
    </source>
</evidence>
<dbReference type="InParanoid" id="A0A6I9QGI5"/>
<dbReference type="PANTHER" id="PTHR32411">
    <property type="entry name" value="CYSTEINE-RICH REPEAT SECRETORY PROTEIN 38-RELATED"/>
    <property type="match status" value="1"/>
</dbReference>
<dbReference type="PANTHER" id="PTHR32411:SF55">
    <property type="entry name" value="CYSTEINE-RICH REPEAT SECRETORY PROTEIN 55"/>
    <property type="match status" value="1"/>
</dbReference>
<feature type="domain" description="Gnk2-homologous" evidence="7">
    <location>
        <begin position="135"/>
        <end position="241"/>
    </location>
</feature>
<evidence type="ECO:0000313" key="9">
    <source>
        <dbReference type="RefSeq" id="XP_010908261.1"/>
    </source>
</evidence>
<sequence length="262" mass="28901">MTTTQKLLHLFYFATFLFLLPLSSNCTDPLGNFCNNSNNITNSQTSANINKVLAELLANASGSGFATASYGSKNDQVFGLAQCRGDVSADDCKSCLADAAERLPTLCPKQADARIWFDYCFLRYDTQDFFGEVDSGFGIFYWNVENVTEPERFDAELGKLMDGVRKQAVAPGSRGLGKGESKFSDFVTIYGLVQCTEDLSRLSCAQCLAIAVANFPNFCLHRKGCRVLYSSCYVRYELYPFFFPLDASKSMVGTSAMTVVHP</sequence>
<dbReference type="Pfam" id="PF01657">
    <property type="entry name" value="Stress-antifung"/>
    <property type="match status" value="2"/>
</dbReference>
<feature type="signal peptide" evidence="6">
    <location>
        <begin position="1"/>
        <end position="26"/>
    </location>
</feature>
<comment type="similarity">
    <text evidence="5">Belongs to the cysteine-rich repeat secretory protein family.</text>
</comment>
<dbReference type="AlphaFoldDB" id="A0A6I9QGI5"/>
<dbReference type="GO" id="GO:0005576">
    <property type="term" value="C:extracellular region"/>
    <property type="evidence" value="ECO:0007669"/>
    <property type="project" value="UniProtKB-SubCell"/>
</dbReference>
<dbReference type="GeneID" id="105034705"/>
<evidence type="ECO:0000256" key="5">
    <source>
        <dbReference type="ARBA" id="ARBA00038515"/>
    </source>
</evidence>
<dbReference type="Proteomes" id="UP000504607">
    <property type="component" value="Unplaced"/>
</dbReference>
<proteinExistence type="inferred from homology"/>
<evidence type="ECO:0000313" key="8">
    <source>
        <dbReference type="Proteomes" id="UP000504607"/>
    </source>
</evidence>
<keyword evidence="2" id="KW-0964">Secreted</keyword>
<dbReference type="FunFam" id="3.30.430.20:FF:000002">
    <property type="entry name" value="Cysteine-rich receptor-like protein kinase 10"/>
    <property type="match status" value="1"/>
</dbReference>
<organism evidence="8 9">
    <name type="scientific">Elaeis guineensis var. tenera</name>
    <name type="common">Oil palm</name>
    <dbReference type="NCBI Taxonomy" id="51953"/>
    <lineage>
        <taxon>Eukaryota</taxon>
        <taxon>Viridiplantae</taxon>
        <taxon>Streptophyta</taxon>
        <taxon>Embryophyta</taxon>
        <taxon>Tracheophyta</taxon>
        <taxon>Spermatophyta</taxon>
        <taxon>Magnoliopsida</taxon>
        <taxon>Liliopsida</taxon>
        <taxon>Arecaceae</taxon>
        <taxon>Arecoideae</taxon>
        <taxon>Cocoseae</taxon>
        <taxon>Elaeidinae</taxon>
        <taxon>Elaeis</taxon>
    </lineage>
</organism>
<name>A0A6I9QGI5_ELAGV</name>
<dbReference type="Gene3D" id="3.30.430.20">
    <property type="entry name" value="Gnk2 domain, C-X8-C-X2-C motif"/>
    <property type="match status" value="2"/>
</dbReference>
<protein>
    <submittedName>
        <fullName evidence="9">Cysteine-rich repeat secretory protein 55</fullName>
    </submittedName>
</protein>
<evidence type="ECO:0000256" key="6">
    <source>
        <dbReference type="SAM" id="SignalP"/>
    </source>
</evidence>
<dbReference type="PROSITE" id="PS51473">
    <property type="entry name" value="GNK2"/>
    <property type="match status" value="2"/>
</dbReference>
<dbReference type="OrthoDB" id="1731016at2759"/>
<feature type="domain" description="Gnk2-homologous" evidence="7">
    <location>
        <begin position="27"/>
        <end position="129"/>
    </location>
</feature>
<feature type="chain" id="PRO_5026708075" evidence="6">
    <location>
        <begin position="27"/>
        <end position="262"/>
    </location>
</feature>
<keyword evidence="3 6" id="KW-0732">Signal</keyword>
<dbReference type="RefSeq" id="XP_010908261.1">
    <property type="nucleotide sequence ID" value="XM_010909959.2"/>
</dbReference>
<evidence type="ECO:0000256" key="4">
    <source>
        <dbReference type="ARBA" id="ARBA00022737"/>
    </source>
</evidence>
<dbReference type="InterPro" id="IPR050581">
    <property type="entry name" value="CRR_secretory_protein"/>
</dbReference>
<evidence type="ECO:0000256" key="3">
    <source>
        <dbReference type="ARBA" id="ARBA00022729"/>
    </source>
</evidence>
<gene>
    <name evidence="9" type="primary">LOC105034705</name>
</gene>
<comment type="subcellular location">
    <subcellularLocation>
        <location evidence="1">Secreted</location>
    </subcellularLocation>
</comment>
<keyword evidence="8" id="KW-1185">Reference proteome</keyword>
<dbReference type="FunCoup" id="A0A6I9QGI5">
    <property type="interactions" value="17"/>
</dbReference>
<dbReference type="CDD" id="cd23509">
    <property type="entry name" value="Gnk2-like"/>
    <property type="match status" value="2"/>
</dbReference>
<dbReference type="InterPro" id="IPR038408">
    <property type="entry name" value="GNK2_sf"/>
</dbReference>
<dbReference type="KEGG" id="egu:105034705"/>